<proteinExistence type="predicted"/>
<dbReference type="Pfam" id="PF01610">
    <property type="entry name" value="DDE_Tnp_ISL3"/>
    <property type="match status" value="1"/>
</dbReference>
<comment type="caution">
    <text evidence="2">The sequence shown here is derived from an EMBL/GenBank/DDBJ whole genome shotgun (WGS) entry which is preliminary data.</text>
</comment>
<dbReference type="EMBL" id="AUZX01007629">
    <property type="protein sequence ID" value="EQD58659.1"/>
    <property type="molecule type" value="Genomic_DNA"/>
</dbReference>
<dbReference type="AlphaFoldDB" id="T1C055"/>
<sequence>VRNHRELMLNYFRARKQFSSGIVEGLNNKAKVTMRKAYGFQTFEMLELALYHVLGKLPEPKLTHSFY</sequence>
<evidence type="ECO:0000313" key="2">
    <source>
        <dbReference type="EMBL" id="EQD58659.1"/>
    </source>
</evidence>
<organism evidence="2">
    <name type="scientific">mine drainage metagenome</name>
    <dbReference type="NCBI Taxonomy" id="410659"/>
    <lineage>
        <taxon>unclassified sequences</taxon>
        <taxon>metagenomes</taxon>
        <taxon>ecological metagenomes</taxon>
    </lineage>
</organism>
<accession>T1C055</accession>
<feature type="non-terminal residue" evidence="2">
    <location>
        <position position="1"/>
    </location>
</feature>
<name>T1C055_9ZZZZ</name>
<reference evidence="2" key="1">
    <citation type="submission" date="2013-08" db="EMBL/GenBank/DDBJ databases">
        <authorList>
            <person name="Mendez C."/>
            <person name="Richter M."/>
            <person name="Ferrer M."/>
            <person name="Sanchez J."/>
        </authorList>
    </citation>
    <scope>NUCLEOTIDE SEQUENCE</scope>
</reference>
<reference evidence="2" key="2">
    <citation type="journal article" date="2014" name="ISME J.">
        <title>Microbial stratification in low pH oxic and suboxic macroscopic growths along an acid mine drainage.</title>
        <authorList>
            <person name="Mendez-Garcia C."/>
            <person name="Mesa V."/>
            <person name="Sprenger R.R."/>
            <person name="Richter M."/>
            <person name="Diez M.S."/>
            <person name="Solano J."/>
            <person name="Bargiela R."/>
            <person name="Golyshina O.V."/>
            <person name="Manteca A."/>
            <person name="Ramos J.L."/>
            <person name="Gallego J.R."/>
            <person name="Llorente I."/>
            <person name="Martins Dos Santos V.A."/>
            <person name="Jensen O.N."/>
            <person name="Pelaez A.I."/>
            <person name="Sanchez J."/>
            <person name="Ferrer M."/>
        </authorList>
    </citation>
    <scope>NUCLEOTIDE SEQUENCE</scope>
</reference>
<feature type="domain" description="Transposase IS204/IS1001/IS1096/IS1165 DDE" evidence="1">
    <location>
        <begin position="1"/>
        <end position="48"/>
    </location>
</feature>
<gene>
    <name evidence="2" type="ORF">B1A_10708</name>
</gene>
<dbReference type="InterPro" id="IPR002560">
    <property type="entry name" value="Transposase_DDE"/>
</dbReference>
<evidence type="ECO:0000259" key="1">
    <source>
        <dbReference type="Pfam" id="PF01610"/>
    </source>
</evidence>
<protein>
    <submittedName>
        <fullName evidence="2">Transposase IS204/IS1001/IS1096/IS1165 family protein</fullName>
    </submittedName>
</protein>